<keyword evidence="4 10" id="KW-0812">Transmembrane</keyword>
<evidence type="ECO:0000259" key="12">
    <source>
        <dbReference type="Pfam" id="PF16916"/>
    </source>
</evidence>
<evidence type="ECO:0000256" key="4">
    <source>
        <dbReference type="ARBA" id="ARBA00022692"/>
    </source>
</evidence>
<dbReference type="Pfam" id="PF16916">
    <property type="entry name" value="ZT_dimer"/>
    <property type="match status" value="1"/>
</dbReference>
<dbReference type="InterPro" id="IPR027469">
    <property type="entry name" value="Cation_efflux_TMD_sf"/>
</dbReference>
<dbReference type="InterPro" id="IPR058533">
    <property type="entry name" value="Cation_efflux_TM"/>
</dbReference>
<dbReference type="InterPro" id="IPR002524">
    <property type="entry name" value="Cation_efflux"/>
</dbReference>
<dbReference type="PANTHER" id="PTHR11562">
    <property type="entry name" value="CATION EFFLUX PROTEIN/ ZINC TRANSPORTER"/>
    <property type="match status" value="1"/>
</dbReference>
<evidence type="ECO:0000256" key="2">
    <source>
        <dbReference type="ARBA" id="ARBA00008873"/>
    </source>
</evidence>
<reference evidence="14" key="1">
    <citation type="journal article" date="2019" name="Int. J. Syst. Evol. Microbiol.">
        <title>The Global Catalogue of Microorganisms (GCM) 10K type strain sequencing project: providing services to taxonomists for standard genome sequencing and annotation.</title>
        <authorList>
            <consortium name="The Broad Institute Genomics Platform"/>
            <consortium name="The Broad Institute Genome Sequencing Center for Infectious Disease"/>
            <person name="Wu L."/>
            <person name="Ma J."/>
        </authorList>
    </citation>
    <scope>NUCLEOTIDE SEQUENCE [LARGE SCALE GENOMIC DNA]</scope>
    <source>
        <strain evidence="14">CGMCC 1.10106</strain>
    </source>
</reference>
<comment type="subcellular location">
    <subcellularLocation>
        <location evidence="1">Membrane</location>
        <topology evidence="1">Multi-pass membrane protein</topology>
    </subcellularLocation>
</comment>
<evidence type="ECO:0000256" key="5">
    <source>
        <dbReference type="ARBA" id="ARBA00022906"/>
    </source>
</evidence>
<keyword evidence="3" id="KW-0813">Transport</keyword>
<organism evidence="13 14">
    <name type="scientific">Sphingomonas psychrolutea</name>
    <dbReference type="NCBI Taxonomy" id="1259676"/>
    <lineage>
        <taxon>Bacteria</taxon>
        <taxon>Pseudomonadati</taxon>
        <taxon>Pseudomonadota</taxon>
        <taxon>Alphaproteobacteria</taxon>
        <taxon>Sphingomonadales</taxon>
        <taxon>Sphingomonadaceae</taxon>
        <taxon>Sphingomonas</taxon>
    </lineage>
</organism>
<evidence type="ECO:0000256" key="8">
    <source>
        <dbReference type="ARBA" id="ARBA00023136"/>
    </source>
</evidence>
<dbReference type="InterPro" id="IPR036837">
    <property type="entry name" value="Cation_efflux_CTD_sf"/>
</dbReference>
<keyword evidence="5" id="KW-0862">Zinc</keyword>
<feature type="domain" description="Cation efflux protein transmembrane" evidence="11">
    <location>
        <begin position="37"/>
        <end position="222"/>
    </location>
</feature>
<feature type="region of interest" description="Disordered" evidence="9">
    <location>
        <begin position="1"/>
        <end position="26"/>
    </location>
</feature>
<evidence type="ECO:0000313" key="13">
    <source>
        <dbReference type="EMBL" id="GGA58959.1"/>
    </source>
</evidence>
<name>A0ABQ1H4Y3_9SPHN</name>
<sequence>MTQDHAHHNHNHHDHGHHEHGSGHSHAPASFGQAFAVGTALNLGFVAVEAAYGLISGSVALLADAGHNLGDVLGLLIAWGAATLARRSPGGRYTYGLRSSSILAALLNALMLLVTLGVIAVEAIRRLVEPSPVSGTTVMIVAAIGIVINTATALLFMRGRKGDLNIRAAFLHMAADAGISAGVVIAGLLIVLTGQSWIDPVTSIVLGVIVAIGTWGLLRDSVNLSLHAVPPGLDPEEVSAFLGAREKVVAIHDLHVWPMSTTETALTVHLLVPSGYPGDGFTTEIAAALKRRFGIDHATIQIETDAETPCAFEPAHVV</sequence>
<keyword evidence="5" id="KW-0864">Zinc transport</keyword>
<dbReference type="InterPro" id="IPR027470">
    <property type="entry name" value="Cation_efflux_CTD"/>
</dbReference>
<proteinExistence type="inferred from homology"/>
<feature type="transmembrane region" description="Helical" evidence="10">
    <location>
        <begin position="197"/>
        <end position="218"/>
    </location>
</feature>
<feature type="domain" description="Cation efflux protein cytoplasmic" evidence="12">
    <location>
        <begin position="230"/>
        <end position="304"/>
    </location>
</feature>
<keyword evidence="6 10" id="KW-1133">Transmembrane helix</keyword>
<dbReference type="Pfam" id="PF01545">
    <property type="entry name" value="Cation_efflux"/>
    <property type="match status" value="1"/>
</dbReference>
<dbReference type="NCBIfam" id="TIGR01297">
    <property type="entry name" value="CDF"/>
    <property type="match status" value="1"/>
</dbReference>
<evidence type="ECO:0000256" key="7">
    <source>
        <dbReference type="ARBA" id="ARBA00023065"/>
    </source>
</evidence>
<dbReference type="RefSeq" id="WP_188449182.1">
    <property type="nucleotide sequence ID" value="NZ_BMDW01000024.1"/>
</dbReference>
<evidence type="ECO:0000256" key="6">
    <source>
        <dbReference type="ARBA" id="ARBA00022989"/>
    </source>
</evidence>
<evidence type="ECO:0000259" key="11">
    <source>
        <dbReference type="Pfam" id="PF01545"/>
    </source>
</evidence>
<dbReference type="SUPFAM" id="SSF161111">
    <property type="entry name" value="Cation efflux protein transmembrane domain-like"/>
    <property type="match status" value="1"/>
</dbReference>
<dbReference type="Proteomes" id="UP000618591">
    <property type="component" value="Unassembled WGS sequence"/>
</dbReference>
<protein>
    <submittedName>
        <fullName evidence="13">Cobalt transporter</fullName>
    </submittedName>
</protein>
<evidence type="ECO:0000313" key="14">
    <source>
        <dbReference type="Proteomes" id="UP000618591"/>
    </source>
</evidence>
<evidence type="ECO:0000256" key="9">
    <source>
        <dbReference type="SAM" id="MobiDB-lite"/>
    </source>
</evidence>
<feature type="transmembrane region" description="Helical" evidence="10">
    <location>
        <begin position="136"/>
        <end position="157"/>
    </location>
</feature>
<evidence type="ECO:0000256" key="10">
    <source>
        <dbReference type="SAM" id="Phobius"/>
    </source>
</evidence>
<feature type="transmembrane region" description="Helical" evidence="10">
    <location>
        <begin position="169"/>
        <end position="191"/>
    </location>
</feature>
<feature type="transmembrane region" description="Helical" evidence="10">
    <location>
        <begin position="102"/>
        <end position="124"/>
    </location>
</feature>
<keyword evidence="14" id="KW-1185">Reference proteome</keyword>
<comment type="caution">
    <text evidence="13">The sequence shown here is derived from an EMBL/GenBank/DDBJ whole genome shotgun (WGS) entry which is preliminary data.</text>
</comment>
<keyword evidence="8 10" id="KW-0472">Membrane</keyword>
<comment type="similarity">
    <text evidence="2">Belongs to the cation diffusion facilitator (CDF) transporter (TC 2.A.4) family. SLC30A subfamily.</text>
</comment>
<dbReference type="PANTHER" id="PTHR11562:SF17">
    <property type="entry name" value="RE54080P-RELATED"/>
    <property type="match status" value="1"/>
</dbReference>
<dbReference type="EMBL" id="BMDW01000024">
    <property type="protein sequence ID" value="GGA58959.1"/>
    <property type="molecule type" value="Genomic_DNA"/>
</dbReference>
<accession>A0ABQ1H4Y3</accession>
<evidence type="ECO:0000256" key="3">
    <source>
        <dbReference type="ARBA" id="ARBA00022448"/>
    </source>
</evidence>
<keyword evidence="7" id="KW-0406">Ion transport</keyword>
<evidence type="ECO:0000256" key="1">
    <source>
        <dbReference type="ARBA" id="ARBA00004141"/>
    </source>
</evidence>
<dbReference type="SUPFAM" id="SSF160240">
    <property type="entry name" value="Cation efflux protein cytoplasmic domain-like"/>
    <property type="match status" value="1"/>
</dbReference>
<gene>
    <name evidence="13" type="ORF">GCM10011395_31570</name>
</gene>
<dbReference type="Gene3D" id="1.20.1510.10">
    <property type="entry name" value="Cation efflux protein transmembrane domain"/>
    <property type="match status" value="1"/>
</dbReference>
<dbReference type="InterPro" id="IPR050681">
    <property type="entry name" value="CDF/SLC30A"/>
</dbReference>